<keyword evidence="3" id="KW-1185">Reference proteome</keyword>
<evidence type="ECO:0000313" key="2">
    <source>
        <dbReference type="EMBL" id="KAF9922316.1"/>
    </source>
</evidence>
<dbReference type="OrthoDB" id="5599269at2759"/>
<evidence type="ECO:0000256" key="1">
    <source>
        <dbReference type="SAM" id="MobiDB-lite"/>
    </source>
</evidence>
<comment type="caution">
    <text evidence="2">The sequence shown here is derived from an EMBL/GenBank/DDBJ whole genome shotgun (WGS) entry which is preliminary data.</text>
</comment>
<evidence type="ECO:0008006" key="4">
    <source>
        <dbReference type="Google" id="ProtNLM"/>
    </source>
</evidence>
<feature type="compositionally biased region" description="Basic and acidic residues" evidence="1">
    <location>
        <begin position="344"/>
        <end position="383"/>
    </location>
</feature>
<sequence length="531" mass="60067">MDDYEAAIFAQIKNWKNERKRLAEEMKKQELEEEKEHPQARKATEEEVKDKKQKESAQAAGSFLTPLTNAIGEQRRLVESLAVVSKVRVEECKHMMTWGKYQTEDLGDVLLKLNLLIRKISDYEIRFGTQYEGFREKIKYLRTKDDTLCDMGRRQTDLQTKIVEVSKSRLRSAKALLLQKELEKIQKESEPQESQLQFLKRKLIRDAYSEQLNAIIELGTKMQIIGEHGKQLLEHIDLTCTGGEYKNDHETEDILQGARIALENWEKLAKHNAQLTTTHTAPPVVILSEASTESPAVAAKTKINRDTAEVSSKAKAPPATTTTTTTAAAMTPANGPPLPPRSSDTPEKPKRFKDDANEDEKRKNEKDDNNKEKTGKAKKKVEETLSEDDGEWKRREELEIRKALELSLVESSTTVEGKTLDDLNLSAEELRFIMGELESKEAAKTKAAKKPVDSSSSSISSSTEVKERRWEEEEDDDDDDDDDEEDLGHNLTAAKAAGTPRVIRGPQMSESSGHVMSHQAPRPWFSVKKPK</sequence>
<feature type="non-terminal residue" evidence="2">
    <location>
        <position position="531"/>
    </location>
</feature>
<dbReference type="GO" id="GO:0006897">
    <property type="term" value="P:endocytosis"/>
    <property type="evidence" value="ECO:0007669"/>
    <property type="project" value="TreeGrafter"/>
</dbReference>
<dbReference type="AlphaFoldDB" id="A0A9P6LRT6"/>
<dbReference type="GO" id="GO:0036286">
    <property type="term" value="C:eisosome filament"/>
    <property type="evidence" value="ECO:0007669"/>
    <property type="project" value="TreeGrafter"/>
</dbReference>
<dbReference type="InterPro" id="IPR028245">
    <property type="entry name" value="PIL1/LSP1"/>
</dbReference>
<dbReference type="GO" id="GO:0005886">
    <property type="term" value="C:plasma membrane"/>
    <property type="evidence" value="ECO:0007669"/>
    <property type="project" value="TreeGrafter"/>
</dbReference>
<dbReference type="Pfam" id="PF13805">
    <property type="entry name" value="Pil1"/>
    <property type="match status" value="1"/>
</dbReference>
<gene>
    <name evidence="2" type="ORF">BGZ65_009691</name>
</gene>
<proteinExistence type="predicted"/>
<accession>A0A9P6LRT6</accession>
<dbReference type="PANTHER" id="PTHR31962">
    <property type="entry name" value="SPHINGOLIPID LONG CHAIN BASE-RESPONSIVE PROTEIN PIL1"/>
    <property type="match status" value="1"/>
</dbReference>
<dbReference type="InterPro" id="IPR027267">
    <property type="entry name" value="AH/BAR_dom_sf"/>
</dbReference>
<organism evidence="2 3">
    <name type="scientific">Modicella reniformis</name>
    <dbReference type="NCBI Taxonomy" id="1440133"/>
    <lineage>
        <taxon>Eukaryota</taxon>
        <taxon>Fungi</taxon>
        <taxon>Fungi incertae sedis</taxon>
        <taxon>Mucoromycota</taxon>
        <taxon>Mortierellomycotina</taxon>
        <taxon>Mortierellomycetes</taxon>
        <taxon>Mortierellales</taxon>
        <taxon>Mortierellaceae</taxon>
        <taxon>Modicella</taxon>
    </lineage>
</organism>
<dbReference type="GO" id="GO:0008289">
    <property type="term" value="F:lipid binding"/>
    <property type="evidence" value="ECO:0007669"/>
    <property type="project" value="TreeGrafter"/>
</dbReference>
<feature type="compositionally biased region" description="Low complexity" evidence="1">
    <location>
        <begin position="316"/>
        <end position="333"/>
    </location>
</feature>
<reference evidence="2" key="1">
    <citation type="journal article" date="2020" name="Fungal Divers.">
        <title>Resolving the Mortierellaceae phylogeny through synthesis of multi-gene phylogenetics and phylogenomics.</title>
        <authorList>
            <person name="Vandepol N."/>
            <person name="Liber J."/>
            <person name="Desiro A."/>
            <person name="Na H."/>
            <person name="Kennedy M."/>
            <person name="Barry K."/>
            <person name="Grigoriev I.V."/>
            <person name="Miller A.N."/>
            <person name="O'Donnell K."/>
            <person name="Stajich J.E."/>
            <person name="Bonito G."/>
        </authorList>
    </citation>
    <scope>NUCLEOTIDE SEQUENCE</scope>
    <source>
        <strain evidence="2">MES-2147</strain>
    </source>
</reference>
<feature type="region of interest" description="Disordered" evidence="1">
    <location>
        <begin position="441"/>
        <end position="531"/>
    </location>
</feature>
<feature type="region of interest" description="Disordered" evidence="1">
    <location>
        <begin position="292"/>
        <end position="395"/>
    </location>
</feature>
<dbReference type="Proteomes" id="UP000749646">
    <property type="component" value="Unassembled WGS sequence"/>
</dbReference>
<dbReference type="PANTHER" id="PTHR31962:SF1">
    <property type="entry name" value="SPHINGOLIPID LONG CHAIN BASE-RESPONSIVE PROTEIN PIL1"/>
    <property type="match status" value="1"/>
</dbReference>
<dbReference type="EMBL" id="JAAAHW010010875">
    <property type="protein sequence ID" value="KAF9922316.1"/>
    <property type="molecule type" value="Genomic_DNA"/>
</dbReference>
<protein>
    <recommendedName>
        <fullName evidence="4">Eisosome component PIL1-domain-containing protein</fullName>
    </recommendedName>
</protein>
<name>A0A9P6LRT6_9FUNG</name>
<evidence type="ECO:0000313" key="3">
    <source>
        <dbReference type="Proteomes" id="UP000749646"/>
    </source>
</evidence>
<feature type="region of interest" description="Disordered" evidence="1">
    <location>
        <begin position="27"/>
        <end position="59"/>
    </location>
</feature>
<dbReference type="Gene3D" id="1.20.1270.60">
    <property type="entry name" value="Arfaptin homology (AH) domain/BAR domain"/>
    <property type="match status" value="1"/>
</dbReference>
<dbReference type="GO" id="GO:0070941">
    <property type="term" value="P:eisosome assembly"/>
    <property type="evidence" value="ECO:0007669"/>
    <property type="project" value="TreeGrafter"/>
</dbReference>
<feature type="compositionally biased region" description="Basic and acidic residues" evidence="1">
    <location>
        <begin position="27"/>
        <end position="55"/>
    </location>
</feature>
<feature type="compositionally biased region" description="Acidic residues" evidence="1">
    <location>
        <begin position="472"/>
        <end position="486"/>
    </location>
</feature>